<dbReference type="Gene3D" id="3.40.50.300">
    <property type="entry name" value="P-loop containing nucleotide triphosphate hydrolases"/>
    <property type="match status" value="1"/>
</dbReference>
<name>A0ABY5RRC4_9HYPH</name>
<dbReference type="InterPro" id="IPR027417">
    <property type="entry name" value="P-loop_NTPase"/>
</dbReference>
<sequence length="279" mass="29772">MMTDRNGPEAGARGVEPRVLVLANQKGGVGKTTTAINLGTALAAIGEKVLIIDLDPQGNASTGLGIDRKSRQISTYHVLAGESSLAEAITETVVPGLSVAPSTLDLLGVELEIANERNRSHRLRSAIASLSAVEVSEPFTYILIDCPPSLNLLTINALVAADAVLVPLQCEFFALEGLSQLLKTVEQVRSALNPDLSIHGVVLTMFDPRNNLSGQVVADVREFMGAKVYETMIPRNVRVSEAPSHGKPVLLYDLKCAGSQAYLRLASEVIQRERALRAA</sequence>
<dbReference type="InterPro" id="IPR025669">
    <property type="entry name" value="AAA_dom"/>
</dbReference>
<proteinExistence type="predicted"/>
<gene>
    <name evidence="2" type="ORF">HPT29_001170</name>
</gene>
<dbReference type="PANTHER" id="PTHR13696">
    <property type="entry name" value="P-LOOP CONTAINING NUCLEOSIDE TRIPHOSPHATE HYDROLASE"/>
    <property type="match status" value="1"/>
</dbReference>
<dbReference type="Proteomes" id="UP001017257">
    <property type="component" value="Chromosome"/>
</dbReference>
<evidence type="ECO:0000313" key="2">
    <source>
        <dbReference type="EMBL" id="UVF19796.1"/>
    </source>
</evidence>
<keyword evidence="3" id="KW-1185">Reference proteome</keyword>
<dbReference type="SUPFAM" id="SSF52540">
    <property type="entry name" value="P-loop containing nucleoside triphosphate hydrolases"/>
    <property type="match status" value="1"/>
</dbReference>
<dbReference type="Pfam" id="PF13614">
    <property type="entry name" value="AAA_31"/>
    <property type="match status" value="1"/>
</dbReference>
<evidence type="ECO:0000259" key="1">
    <source>
        <dbReference type="Pfam" id="PF13614"/>
    </source>
</evidence>
<evidence type="ECO:0000313" key="3">
    <source>
        <dbReference type="Proteomes" id="UP001017257"/>
    </source>
</evidence>
<dbReference type="InterPro" id="IPR050678">
    <property type="entry name" value="DNA_Partitioning_ATPase"/>
</dbReference>
<dbReference type="CDD" id="cd02042">
    <property type="entry name" value="ParAB_family"/>
    <property type="match status" value="1"/>
</dbReference>
<organism evidence="2 3">
    <name type="scientific">Microvirga terrae</name>
    <dbReference type="NCBI Taxonomy" id="2740529"/>
    <lineage>
        <taxon>Bacteria</taxon>
        <taxon>Pseudomonadati</taxon>
        <taxon>Pseudomonadota</taxon>
        <taxon>Alphaproteobacteria</taxon>
        <taxon>Hyphomicrobiales</taxon>
        <taxon>Methylobacteriaceae</taxon>
        <taxon>Microvirga</taxon>
    </lineage>
</organism>
<feature type="domain" description="AAA" evidence="1">
    <location>
        <begin position="18"/>
        <end position="198"/>
    </location>
</feature>
<dbReference type="EMBL" id="CP102845">
    <property type="protein sequence ID" value="UVF19796.1"/>
    <property type="molecule type" value="Genomic_DNA"/>
</dbReference>
<protein>
    <submittedName>
        <fullName evidence="2">ParA family protein</fullName>
    </submittedName>
</protein>
<accession>A0ABY5RRC4</accession>
<reference evidence="2" key="1">
    <citation type="submission" date="2022-08" db="EMBL/GenBank/DDBJ databases">
        <title>Microvirga terrae sp. nov., isolated from soil.</title>
        <authorList>
            <person name="Kim K.H."/>
            <person name="Seo Y.L."/>
            <person name="Kim J.M."/>
            <person name="Lee J.K."/>
            <person name="Han D.M."/>
            <person name="Jeon C.O."/>
        </authorList>
    </citation>
    <scope>NUCLEOTIDE SEQUENCE</scope>
    <source>
        <strain evidence="2">R24</strain>
    </source>
</reference>
<dbReference type="PANTHER" id="PTHR13696:SF52">
    <property type="entry name" value="PARA FAMILY PROTEIN CT_582"/>
    <property type="match status" value="1"/>
</dbReference>
<dbReference type="RefSeq" id="WP_173948722.1">
    <property type="nucleotide sequence ID" value="NZ_CP102845.1"/>
</dbReference>